<dbReference type="PROSITE" id="PS50977">
    <property type="entry name" value="HTH_TETR_2"/>
    <property type="match status" value="1"/>
</dbReference>
<dbReference type="AlphaFoldDB" id="A0A6A4RGU3"/>
<evidence type="ECO:0000259" key="3">
    <source>
        <dbReference type="PROSITE" id="PS50977"/>
    </source>
</evidence>
<reference evidence="4 5" key="1">
    <citation type="submission" date="2019-12" db="EMBL/GenBank/DDBJ databases">
        <authorList>
            <person name="Zhang Y.-J."/>
        </authorList>
    </citation>
    <scope>NUCLEOTIDE SEQUENCE [LARGE SCALE GENOMIC DNA]</scope>
    <source>
        <strain evidence="4 5">H18S-6</strain>
    </source>
</reference>
<organism evidence="4 5">
    <name type="scientific">Parasedimentitalea maritima</name>
    <dbReference type="NCBI Taxonomy" id="2578117"/>
    <lineage>
        <taxon>Bacteria</taxon>
        <taxon>Pseudomonadati</taxon>
        <taxon>Pseudomonadota</taxon>
        <taxon>Alphaproteobacteria</taxon>
        <taxon>Rhodobacterales</taxon>
        <taxon>Paracoccaceae</taxon>
        <taxon>Parasedimentitalea</taxon>
    </lineage>
</organism>
<evidence type="ECO:0000256" key="2">
    <source>
        <dbReference type="PROSITE-ProRule" id="PRU00335"/>
    </source>
</evidence>
<dbReference type="SUPFAM" id="SSF48498">
    <property type="entry name" value="Tetracyclin repressor-like, C-terminal domain"/>
    <property type="match status" value="1"/>
</dbReference>
<feature type="DNA-binding region" description="H-T-H motif" evidence="2">
    <location>
        <begin position="29"/>
        <end position="48"/>
    </location>
</feature>
<feature type="domain" description="HTH tetR-type" evidence="3">
    <location>
        <begin position="6"/>
        <end position="66"/>
    </location>
</feature>
<keyword evidence="1 2" id="KW-0238">DNA-binding</keyword>
<protein>
    <submittedName>
        <fullName evidence="4">TetR family transcriptional regulator</fullName>
    </submittedName>
</protein>
<accession>A0A6A4RGU3</accession>
<dbReference type="PANTHER" id="PTHR30055">
    <property type="entry name" value="HTH-TYPE TRANSCRIPTIONAL REGULATOR RUTR"/>
    <property type="match status" value="1"/>
</dbReference>
<dbReference type="PANTHER" id="PTHR30055:SF226">
    <property type="entry name" value="HTH-TYPE TRANSCRIPTIONAL REGULATOR PKSA"/>
    <property type="match status" value="1"/>
</dbReference>
<name>A0A6A4RGU3_9RHOB</name>
<dbReference type="GO" id="GO:0000976">
    <property type="term" value="F:transcription cis-regulatory region binding"/>
    <property type="evidence" value="ECO:0007669"/>
    <property type="project" value="TreeGrafter"/>
</dbReference>
<dbReference type="InterPro" id="IPR050109">
    <property type="entry name" value="HTH-type_TetR-like_transc_reg"/>
</dbReference>
<dbReference type="Pfam" id="PF00440">
    <property type="entry name" value="TetR_N"/>
    <property type="match status" value="1"/>
</dbReference>
<dbReference type="InterPro" id="IPR001647">
    <property type="entry name" value="HTH_TetR"/>
</dbReference>
<dbReference type="SUPFAM" id="SSF46689">
    <property type="entry name" value="Homeodomain-like"/>
    <property type="match status" value="1"/>
</dbReference>
<comment type="caution">
    <text evidence="4">The sequence shown here is derived from an EMBL/GenBank/DDBJ whole genome shotgun (WGS) entry which is preliminary data.</text>
</comment>
<sequence length="200" mass="22136">MSTAHTNTRTKILQAMLDLLFSEPPAKTRMSDVATQAGVSRQAVYLHFKNRADLLIAATHFLDEKLDTDARLAASRTAQSGQDRLQAFVTAWGNYIPEIHRIAKVLISMSETDEAAASAWETRMQDMREGCAAAIDALNADGTLSPDFNTEDATDLLWTMLSVHNWEHSTGACGWSQKKYLTMLALTTQKLFYADPVKAP</sequence>
<dbReference type="Gene3D" id="1.10.357.10">
    <property type="entry name" value="Tetracycline Repressor, domain 2"/>
    <property type="match status" value="1"/>
</dbReference>
<dbReference type="RefSeq" id="WP_158976813.1">
    <property type="nucleotide sequence ID" value="NZ_WSFO01000001.1"/>
</dbReference>
<evidence type="ECO:0000313" key="4">
    <source>
        <dbReference type="EMBL" id="KAE9632683.1"/>
    </source>
</evidence>
<dbReference type="InterPro" id="IPR036271">
    <property type="entry name" value="Tet_transcr_reg_TetR-rel_C_sf"/>
</dbReference>
<dbReference type="Proteomes" id="UP000441586">
    <property type="component" value="Unassembled WGS sequence"/>
</dbReference>
<gene>
    <name evidence="4" type="ORF">GP644_02615</name>
</gene>
<evidence type="ECO:0000256" key="1">
    <source>
        <dbReference type="ARBA" id="ARBA00023125"/>
    </source>
</evidence>
<evidence type="ECO:0000313" key="5">
    <source>
        <dbReference type="Proteomes" id="UP000441586"/>
    </source>
</evidence>
<dbReference type="GO" id="GO:0003700">
    <property type="term" value="F:DNA-binding transcription factor activity"/>
    <property type="evidence" value="ECO:0007669"/>
    <property type="project" value="TreeGrafter"/>
</dbReference>
<proteinExistence type="predicted"/>
<dbReference type="InterPro" id="IPR009057">
    <property type="entry name" value="Homeodomain-like_sf"/>
</dbReference>
<dbReference type="EMBL" id="WSFO01000001">
    <property type="protein sequence ID" value="KAE9632683.1"/>
    <property type="molecule type" value="Genomic_DNA"/>
</dbReference>